<evidence type="ECO:0000256" key="5">
    <source>
        <dbReference type="ARBA" id="ARBA00023136"/>
    </source>
</evidence>
<dbReference type="PIRSF" id="PIRSF015974">
    <property type="entry name" value="CLN3_BTN1"/>
    <property type="match status" value="1"/>
</dbReference>
<feature type="transmembrane region" description="Helical" evidence="6">
    <location>
        <begin position="12"/>
        <end position="32"/>
    </location>
</feature>
<keyword evidence="6" id="KW-0458">Lysosome</keyword>
<evidence type="ECO:0000256" key="2">
    <source>
        <dbReference type="ARBA" id="ARBA00007467"/>
    </source>
</evidence>
<keyword evidence="7" id="KW-1185">Reference proteome</keyword>
<evidence type="ECO:0000256" key="3">
    <source>
        <dbReference type="ARBA" id="ARBA00022692"/>
    </source>
</evidence>
<evidence type="ECO:0000313" key="7">
    <source>
        <dbReference type="Proteomes" id="UP000036681"/>
    </source>
</evidence>
<proteinExistence type="inferred from homology"/>
<dbReference type="InterPro" id="IPR018460">
    <property type="entry name" value="Battenin_disease_Cln3_subgr"/>
</dbReference>
<reference evidence="8" key="1">
    <citation type="submission" date="2016-05" db="UniProtKB">
        <authorList>
            <consortium name="WormBaseParasite"/>
        </authorList>
    </citation>
    <scope>IDENTIFICATION</scope>
</reference>
<dbReference type="SUPFAM" id="SSF103473">
    <property type="entry name" value="MFS general substrate transporter"/>
    <property type="match status" value="1"/>
</dbReference>
<dbReference type="AlphaFoldDB" id="A0A0M3HPP2"/>
<dbReference type="WBParaSite" id="ALUE_0000391201-mRNA-1">
    <property type="protein sequence ID" value="ALUE_0000391201-mRNA-1"/>
    <property type="gene ID" value="ALUE_0000391201"/>
</dbReference>
<dbReference type="PRINTS" id="PR01315">
    <property type="entry name" value="BATTENIN"/>
</dbReference>
<feature type="transmembrane region" description="Helical" evidence="6">
    <location>
        <begin position="182"/>
        <end position="201"/>
    </location>
</feature>
<evidence type="ECO:0000256" key="6">
    <source>
        <dbReference type="RuleBase" id="RU361113"/>
    </source>
</evidence>
<dbReference type="GO" id="GO:0051453">
    <property type="term" value="P:regulation of intracellular pH"/>
    <property type="evidence" value="ECO:0007669"/>
    <property type="project" value="TreeGrafter"/>
</dbReference>
<evidence type="ECO:0000256" key="1">
    <source>
        <dbReference type="ARBA" id="ARBA00004127"/>
    </source>
</evidence>
<feature type="transmembrane region" description="Helical" evidence="6">
    <location>
        <begin position="360"/>
        <end position="381"/>
    </location>
</feature>
<keyword evidence="4 6" id="KW-1133">Transmembrane helix</keyword>
<dbReference type="PANTHER" id="PTHR10981:SF8">
    <property type="entry name" value="BATTENIN"/>
    <property type="match status" value="1"/>
</dbReference>
<dbReference type="PANTHER" id="PTHR10981">
    <property type="entry name" value="BATTENIN"/>
    <property type="match status" value="1"/>
</dbReference>
<feature type="transmembrane region" description="Helical" evidence="6">
    <location>
        <begin position="290"/>
        <end position="313"/>
    </location>
</feature>
<accession>A0A0M3HPP2</accession>
<comment type="similarity">
    <text evidence="2 6">Belongs to the battenin family.</text>
</comment>
<dbReference type="Pfam" id="PF02487">
    <property type="entry name" value="CLN3"/>
    <property type="match status" value="1"/>
</dbReference>
<keyword evidence="3 6" id="KW-0812">Transmembrane</keyword>
<sequence length="462" mass="50959">MNGRWLNVRALTAFWIIGLCNNYAYVIMLSAAEDILSEQEHLNITNTEKGCEETLTSRHCTTISTGAVLLADILPTLVVKMTFPLFMQRIPFGIRHLFVCVLQATSYLMVAFSVSIPMSLVGVIFASLGSGLGEITYLSLTPFFGRNAIAAWSSGTGGAGVIGALSYAGLTEPKLANLSPKAALLVMLVVPAIFASAYWLLLSIPESVYQVKVFDPRSWIVPSSHLVRRKSVVVDKSVNEVMTSDAWKLESSAEVEKAAKGDEKRKMRSYSSAIKDGTLKQRQLSFTEKLLTIIPLLKFMIPLMLVYLGEYLINQGIVQLIIFKCAGSFGLSRSSQYRWYQVLYQVGVFISRSSINLIRLPYFVLVLLPILQLLNAVLFFLDALYFFIPHIGIIFTLILFEGLFGGSSYVNTFDHIHNYVAPDVREYALSVGSLGDSVGIVIAGFTSIPLHNYVCGTPLPSN</sequence>
<dbReference type="Proteomes" id="UP000036681">
    <property type="component" value="Unplaced"/>
</dbReference>
<protein>
    <recommendedName>
        <fullName evidence="6">Battenin</fullName>
    </recommendedName>
</protein>
<evidence type="ECO:0000256" key="4">
    <source>
        <dbReference type="ARBA" id="ARBA00022989"/>
    </source>
</evidence>
<dbReference type="GO" id="GO:0007040">
    <property type="term" value="P:lysosome organization"/>
    <property type="evidence" value="ECO:0007669"/>
    <property type="project" value="TreeGrafter"/>
</dbReference>
<comment type="subcellular location">
    <subcellularLocation>
        <location evidence="1">Endomembrane system</location>
        <topology evidence="1">Multi-pass membrane protein</topology>
    </subcellularLocation>
    <subcellularLocation>
        <location evidence="6">Lysosome membrane</location>
        <topology evidence="6">Multi-pass membrane protein</topology>
    </subcellularLocation>
</comment>
<feature type="transmembrane region" description="Helical" evidence="6">
    <location>
        <begin position="63"/>
        <end position="86"/>
    </location>
</feature>
<dbReference type="InterPro" id="IPR003492">
    <property type="entry name" value="Battenin_disease_Cln3"/>
</dbReference>
<feature type="transmembrane region" description="Helical" evidence="6">
    <location>
        <begin position="387"/>
        <end position="404"/>
    </location>
</feature>
<feature type="transmembrane region" description="Helical" evidence="6">
    <location>
        <begin position="107"/>
        <end position="129"/>
    </location>
</feature>
<organism evidence="7 8">
    <name type="scientific">Ascaris lumbricoides</name>
    <name type="common">Giant roundworm</name>
    <dbReference type="NCBI Taxonomy" id="6252"/>
    <lineage>
        <taxon>Eukaryota</taxon>
        <taxon>Metazoa</taxon>
        <taxon>Ecdysozoa</taxon>
        <taxon>Nematoda</taxon>
        <taxon>Chromadorea</taxon>
        <taxon>Rhabditida</taxon>
        <taxon>Spirurina</taxon>
        <taxon>Ascaridomorpha</taxon>
        <taxon>Ascaridoidea</taxon>
        <taxon>Ascarididae</taxon>
        <taxon>Ascaris</taxon>
    </lineage>
</organism>
<keyword evidence="5 6" id="KW-0472">Membrane</keyword>
<name>A0A0M3HPP2_ASCLU</name>
<evidence type="ECO:0000313" key="8">
    <source>
        <dbReference type="WBParaSite" id="ALUE_0000391201-mRNA-1"/>
    </source>
</evidence>
<dbReference type="GO" id="GO:0012505">
    <property type="term" value="C:endomembrane system"/>
    <property type="evidence" value="ECO:0007669"/>
    <property type="project" value="UniProtKB-SubCell"/>
</dbReference>
<dbReference type="InterPro" id="IPR036259">
    <property type="entry name" value="MFS_trans_sf"/>
</dbReference>
<feature type="transmembrane region" description="Helical" evidence="6">
    <location>
        <begin position="149"/>
        <end position="170"/>
    </location>
</feature>
<dbReference type="GO" id="GO:0005765">
    <property type="term" value="C:lysosomal membrane"/>
    <property type="evidence" value="ECO:0007669"/>
    <property type="project" value="UniProtKB-SubCell"/>
</dbReference>